<feature type="region of interest" description="Disordered" evidence="1">
    <location>
        <begin position="174"/>
        <end position="221"/>
    </location>
</feature>
<evidence type="ECO:0000256" key="2">
    <source>
        <dbReference type="SAM" id="Phobius"/>
    </source>
</evidence>
<feature type="compositionally biased region" description="Gly residues" evidence="1">
    <location>
        <begin position="180"/>
        <end position="208"/>
    </location>
</feature>
<accession>K9DI70</accession>
<proteinExistence type="predicted"/>
<organism evidence="3 4">
    <name type="scientific">Massilia timonae CCUG 45783</name>
    <dbReference type="NCBI Taxonomy" id="883126"/>
    <lineage>
        <taxon>Bacteria</taxon>
        <taxon>Pseudomonadati</taxon>
        <taxon>Pseudomonadota</taxon>
        <taxon>Betaproteobacteria</taxon>
        <taxon>Burkholderiales</taxon>
        <taxon>Oxalobacteraceae</taxon>
        <taxon>Telluria group</taxon>
        <taxon>Massilia</taxon>
    </lineage>
</organism>
<reference evidence="3 4" key="1">
    <citation type="submission" date="2012-09" db="EMBL/GenBank/DDBJ databases">
        <title>The Genome Sequence of Massilia timonae CCUG 45783.</title>
        <authorList>
            <consortium name="The Broad Institute Genome Sequencing Platform"/>
            <person name="Earl A."/>
            <person name="Ward D."/>
            <person name="Feldgarden M."/>
            <person name="Gevers D."/>
            <person name="Huys G."/>
            <person name="Walker B."/>
            <person name="Young S.K."/>
            <person name="Zeng Q."/>
            <person name="Gargeya S."/>
            <person name="Fitzgerald M."/>
            <person name="Haas B."/>
            <person name="Abouelleil A."/>
            <person name="Alvarado L."/>
            <person name="Arachchi H.M."/>
            <person name="Berlin A.M."/>
            <person name="Chapman S.B."/>
            <person name="Goldberg J."/>
            <person name="Griggs A."/>
            <person name="Gujja S."/>
            <person name="Hansen M."/>
            <person name="Howarth C."/>
            <person name="Imamovic A."/>
            <person name="Larimer J."/>
            <person name="McCowen C."/>
            <person name="Montmayeur A."/>
            <person name="Murphy C."/>
            <person name="Neiman D."/>
            <person name="Pearson M."/>
            <person name="Priest M."/>
            <person name="Roberts A."/>
            <person name="Saif S."/>
            <person name="Shea T."/>
            <person name="Sisk P."/>
            <person name="Sykes S."/>
            <person name="Wortman J."/>
            <person name="Nusbaum C."/>
            <person name="Birren B."/>
        </authorList>
    </citation>
    <scope>NUCLEOTIDE SEQUENCE [LARGE SCALE GENOMIC DNA]</scope>
    <source>
        <strain evidence="3 4">CCUG 45783</strain>
    </source>
</reference>
<feature type="region of interest" description="Disordered" evidence="1">
    <location>
        <begin position="85"/>
        <end position="104"/>
    </location>
</feature>
<sequence length="221" mass="23384">MTSMRYMDFSSWQGAMTTIIGLAVFTLLGVGIRILMMQTIQQRRERMNRQINERLKTLIAAYRTLGGSFTGQLTVDPTHLRDVRERAQSGEEGSNEGMASSDRSRRIRDAVEAALADILLLGTEEHCRLAAQAAADLAAGRPIHTAELVVSLRTFIRAALDLDPMPDEVMIPLQGPTRTQGGGGRAKGEAGGGGNRGGGGGMDGGGAGMPIPAGLGHKDGV</sequence>
<keyword evidence="2" id="KW-0472">Membrane</keyword>
<name>K9DI70_9BURK</name>
<dbReference type="PATRIC" id="fig|883126.3.peg.174"/>
<evidence type="ECO:0000313" key="3">
    <source>
        <dbReference type="EMBL" id="EKU84439.1"/>
    </source>
</evidence>
<comment type="caution">
    <text evidence="3">The sequence shown here is derived from an EMBL/GenBank/DDBJ whole genome shotgun (WGS) entry which is preliminary data.</text>
</comment>
<feature type="transmembrane region" description="Helical" evidence="2">
    <location>
        <begin position="12"/>
        <end position="36"/>
    </location>
</feature>
<evidence type="ECO:0000313" key="4">
    <source>
        <dbReference type="Proteomes" id="UP000009874"/>
    </source>
</evidence>
<dbReference type="HOGENOM" id="CLU_1292873_0_0_4"/>
<dbReference type="Proteomes" id="UP000009874">
    <property type="component" value="Unassembled WGS sequence"/>
</dbReference>
<dbReference type="EMBL" id="AGZI01000004">
    <property type="protein sequence ID" value="EKU84439.1"/>
    <property type="molecule type" value="Genomic_DNA"/>
</dbReference>
<gene>
    <name evidence="3" type="ORF">HMPREF9710_00171</name>
</gene>
<protein>
    <submittedName>
        <fullName evidence="3">Uncharacterized protein</fullName>
    </submittedName>
</protein>
<keyword evidence="4" id="KW-1185">Reference proteome</keyword>
<keyword evidence="2" id="KW-0812">Transmembrane</keyword>
<dbReference type="AlphaFoldDB" id="K9DI70"/>
<keyword evidence="2" id="KW-1133">Transmembrane helix</keyword>
<evidence type="ECO:0000256" key="1">
    <source>
        <dbReference type="SAM" id="MobiDB-lite"/>
    </source>
</evidence>
<dbReference type="STRING" id="47229.LO55_837"/>
<dbReference type="eggNOG" id="ENOG502Z86I">
    <property type="taxonomic scope" value="Bacteria"/>
</dbReference>